<dbReference type="EMBL" id="FN563149">
    <property type="protein sequence ID" value="CBH46953.1"/>
    <property type="molecule type" value="Genomic_DNA"/>
</dbReference>
<dbReference type="InterPro" id="IPR012349">
    <property type="entry name" value="Split_barrel_FMN-bd"/>
</dbReference>
<dbReference type="GO" id="GO:0070967">
    <property type="term" value="F:coenzyme F420 binding"/>
    <property type="evidence" value="ECO:0007669"/>
    <property type="project" value="TreeGrafter"/>
</dbReference>
<dbReference type="AlphaFoldDB" id="A0A3S5Y363"/>
<organism evidence="3">
    <name type="scientific">Rhodococcus hoagii (strain 103S)</name>
    <name type="common">Rhodococcus equi</name>
    <dbReference type="NCBI Taxonomy" id="685727"/>
    <lineage>
        <taxon>Bacteria</taxon>
        <taxon>Bacillati</taxon>
        <taxon>Actinomycetota</taxon>
        <taxon>Actinomycetes</taxon>
        <taxon>Mycobacteriales</taxon>
        <taxon>Nocardiaceae</taxon>
        <taxon>Prescottella</taxon>
    </lineage>
</organism>
<dbReference type="InterPro" id="IPR019920">
    <property type="entry name" value="F420-binding_dom_put"/>
</dbReference>
<dbReference type="SUPFAM" id="SSF50475">
    <property type="entry name" value="FMN-binding split barrel"/>
    <property type="match status" value="1"/>
</dbReference>
<sequence length="167" mass="18570">MGTESTGRNNPADTAVARAMSTDVDTQRPLLELVASQNKAVLATVKHDGRPQLSNVLYAWDPDTRIARVSVTADRAKTRNAARDPRVSLHVSAPDFWSYAVVEGDADLSTVAADPHDAATDELVDVYRTATGREHEDWEEFRRAMVDERRQVLRVRTDHVYGMAQLP</sequence>
<dbReference type="InterPro" id="IPR052019">
    <property type="entry name" value="F420H2_bilvrd_red/Heme_oxyg"/>
</dbReference>
<dbReference type="Pfam" id="PF01243">
    <property type="entry name" value="PNPOx_N"/>
    <property type="match status" value="1"/>
</dbReference>
<name>A0A3S5Y363_RHOH1</name>
<gene>
    <name evidence="3" type="ordered locus">REQ_08380</name>
</gene>
<dbReference type="PANTHER" id="PTHR35176">
    <property type="entry name" value="HEME OXYGENASE HI_0854-RELATED"/>
    <property type="match status" value="1"/>
</dbReference>
<dbReference type="KEGG" id="req:REQ_08380"/>
<reference evidence="3" key="1">
    <citation type="journal article" date="2010" name="PLoS Genet.">
        <title>The genome of a pathogenic rhodococcus: cooptive virulence underpinned by key gene acquisitions.</title>
        <authorList>
            <person name="Letek M."/>
            <person name="Gonzalez P."/>
            <person name="Macarthur I."/>
            <person name="Rodriguez H."/>
            <person name="Freeman T.C."/>
            <person name="Valero-Rello A."/>
            <person name="Blanco M."/>
            <person name="Buckley T."/>
            <person name="Cherevach I."/>
            <person name="Fahey R."/>
            <person name="Hapeshi A."/>
            <person name="Holdstock J."/>
            <person name="Leadon D."/>
            <person name="Navas J."/>
            <person name="Ocampo A."/>
            <person name="Quail M.A."/>
            <person name="Sanders M."/>
            <person name="Scortti M.M."/>
            <person name="Prescott J.F."/>
            <person name="Fogarty U."/>
            <person name="Meijer W.G."/>
            <person name="Parkhill J."/>
            <person name="Bentley S.D."/>
            <person name="Vazquez-Boland J.A."/>
        </authorList>
    </citation>
    <scope>NUCLEOTIDE SEQUENCE [LARGE SCALE GENOMIC DNA]</scope>
    <source>
        <strain evidence="3 4">103S</strain>
    </source>
</reference>
<keyword evidence="1" id="KW-0560">Oxidoreductase</keyword>
<dbReference type="NCBIfam" id="TIGR03618">
    <property type="entry name" value="Rv1155_F420"/>
    <property type="match status" value="1"/>
</dbReference>
<evidence type="ECO:0000256" key="1">
    <source>
        <dbReference type="ARBA" id="ARBA00023002"/>
    </source>
</evidence>
<evidence type="ECO:0000313" key="4">
    <source>
        <dbReference type="Proteomes" id="UP000006892"/>
    </source>
</evidence>
<dbReference type="PANTHER" id="PTHR35176:SF2">
    <property type="entry name" value="F420H(2)-DEPENDENT REDUCTASE RV1155"/>
    <property type="match status" value="1"/>
</dbReference>
<dbReference type="Proteomes" id="UP001154400">
    <property type="component" value="Chromosome"/>
</dbReference>
<evidence type="ECO:0000259" key="2">
    <source>
        <dbReference type="Pfam" id="PF01243"/>
    </source>
</evidence>
<proteinExistence type="predicted"/>
<protein>
    <submittedName>
        <fullName evidence="3">FMN flavoprotein</fullName>
    </submittedName>
</protein>
<dbReference type="GO" id="GO:0005829">
    <property type="term" value="C:cytosol"/>
    <property type="evidence" value="ECO:0007669"/>
    <property type="project" value="TreeGrafter"/>
</dbReference>
<dbReference type="Gene3D" id="2.30.110.10">
    <property type="entry name" value="Electron Transport, Fmn-binding Protein, Chain A"/>
    <property type="match status" value="1"/>
</dbReference>
<evidence type="ECO:0000313" key="3">
    <source>
        <dbReference type="EMBL" id="CBH46953.1"/>
    </source>
</evidence>
<dbReference type="GO" id="GO:0016627">
    <property type="term" value="F:oxidoreductase activity, acting on the CH-CH group of donors"/>
    <property type="evidence" value="ECO:0007669"/>
    <property type="project" value="TreeGrafter"/>
</dbReference>
<accession>A0A3S5Y363</accession>
<dbReference type="InterPro" id="IPR011576">
    <property type="entry name" value="Pyridox_Oxase_N"/>
</dbReference>
<feature type="domain" description="Pyridoxamine 5'-phosphate oxidase N-terminal" evidence="2">
    <location>
        <begin position="32"/>
        <end position="162"/>
    </location>
</feature>